<sequence>MTQVGEPWVVVLSDPRTGETDSFGPYSREDADRLRLWCAAELDLDGLGDVVVLVARTRS</sequence>
<gene>
    <name evidence="1" type="ORF">WCD74_25020</name>
</gene>
<evidence type="ECO:0000313" key="1">
    <source>
        <dbReference type="EMBL" id="MEJ2871050.1"/>
    </source>
</evidence>
<accession>A0ABU8MWL6</accession>
<reference evidence="1 2" key="1">
    <citation type="submission" date="2024-03" db="EMBL/GenBank/DDBJ databases">
        <title>Actinomycetospora sp. OC33-EN08, a novel actinomycete isolated from wild orchid (Aerides multiflora).</title>
        <authorList>
            <person name="Suriyachadkun C."/>
        </authorList>
    </citation>
    <scope>NUCLEOTIDE SEQUENCE [LARGE SCALE GENOMIC DNA]</scope>
    <source>
        <strain evidence="1 2">OC33-EN08</strain>
    </source>
</reference>
<comment type="caution">
    <text evidence="1">The sequence shown here is derived from an EMBL/GenBank/DDBJ whole genome shotgun (WGS) entry which is preliminary data.</text>
</comment>
<protein>
    <submittedName>
        <fullName evidence="1">Uncharacterized protein</fullName>
    </submittedName>
</protein>
<dbReference type="RefSeq" id="WP_337697619.1">
    <property type="nucleotide sequence ID" value="NZ_JBBEGN010000018.1"/>
</dbReference>
<proteinExistence type="predicted"/>
<dbReference type="Proteomes" id="UP001385809">
    <property type="component" value="Unassembled WGS sequence"/>
</dbReference>
<keyword evidence="2" id="KW-1185">Reference proteome</keyword>
<organism evidence="1 2">
    <name type="scientific">Actinomycetospora aurantiaca</name>
    <dbReference type="NCBI Taxonomy" id="3129233"/>
    <lineage>
        <taxon>Bacteria</taxon>
        <taxon>Bacillati</taxon>
        <taxon>Actinomycetota</taxon>
        <taxon>Actinomycetes</taxon>
        <taxon>Pseudonocardiales</taxon>
        <taxon>Pseudonocardiaceae</taxon>
        <taxon>Actinomycetospora</taxon>
    </lineage>
</organism>
<name>A0ABU8MWL6_9PSEU</name>
<dbReference type="EMBL" id="JBBEGN010000018">
    <property type="protein sequence ID" value="MEJ2871050.1"/>
    <property type="molecule type" value="Genomic_DNA"/>
</dbReference>
<evidence type="ECO:0000313" key="2">
    <source>
        <dbReference type="Proteomes" id="UP001385809"/>
    </source>
</evidence>